<keyword evidence="7 10" id="KW-0406">Ion transport</keyword>
<keyword evidence="9 10" id="KW-0170">Cobalt</keyword>
<evidence type="ECO:0000313" key="11">
    <source>
        <dbReference type="EMBL" id="PRD65772.1"/>
    </source>
</evidence>
<evidence type="ECO:0000256" key="3">
    <source>
        <dbReference type="ARBA" id="ARBA00022475"/>
    </source>
</evidence>
<feature type="transmembrane region" description="Helical" evidence="10">
    <location>
        <begin position="7"/>
        <end position="24"/>
    </location>
</feature>
<dbReference type="OrthoDB" id="1551318at2"/>
<keyword evidence="12" id="KW-1185">Reference proteome</keyword>
<evidence type="ECO:0000256" key="2">
    <source>
        <dbReference type="ARBA" id="ARBA00022448"/>
    </source>
</evidence>
<comment type="caution">
    <text evidence="11">The sequence shown here is derived from an EMBL/GenBank/DDBJ whole genome shotgun (WGS) entry which is preliminary data.</text>
</comment>
<proteinExistence type="inferred from homology"/>
<dbReference type="GO" id="GO:0005886">
    <property type="term" value="C:plasma membrane"/>
    <property type="evidence" value="ECO:0007669"/>
    <property type="project" value="UniProtKB-SubCell"/>
</dbReference>
<dbReference type="HAMAP" id="MF_00330">
    <property type="entry name" value="CbiN"/>
    <property type="match status" value="1"/>
</dbReference>
<comment type="subunit">
    <text evidence="10">Forms an energy-coupling factor (ECF) transporter complex composed of an ATP-binding protein (A component, CbiO), a transmembrane protein (T component, CbiQ) and 2 possible substrate-capture proteins (S components, CbiM and CbiN) of unknown stoichimetry.</text>
</comment>
<keyword evidence="2 10" id="KW-0813">Transport</keyword>
<keyword evidence="4 10" id="KW-0169">Cobalamin biosynthesis</keyword>
<evidence type="ECO:0000256" key="10">
    <source>
        <dbReference type="HAMAP-Rule" id="MF_00330"/>
    </source>
</evidence>
<evidence type="ECO:0000256" key="1">
    <source>
        <dbReference type="ARBA" id="ARBA00022426"/>
    </source>
</evidence>
<dbReference type="RefSeq" id="WP_105747963.1">
    <property type="nucleotide sequence ID" value="NZ_PVLQ01000024.1"/>
</dbReference>
<comment type="subcellular location">
    <subcellularLocation>
        <location evidence="10">Cell membrane</location>
        <topology evidence="10">Multi-pass membrane protein</topology>
    </subcellularLocation>
</comment>
<dbReference type="InterPro" id="IPR003705">
    <property type="entry name" value="CbiN"/>
</dbReference>
<evidence type="ECO:0000256" key="7">
    <source>
        <dbReference type="ARBA" id="ARBA00023065"/>
    </source>
</evidence>
<dbReference type="GO" id="GO:0015087">
    <property type="term" value="F:cobalt ion transmembrane transporter activity"/>
    <property type="evidence" value="ECO:0007669"/>
    <property type="project" value="UniProtKB-UniRule"/>
</dbReference>
<protein>
    <recommendedName>
        <fullName evidence="10">Cobalt transport protein CbiN</fullName>
    </recommendedName>
    <alternativeName>
        <fullName evidence="10">Energy-coupling factor transporter probable substrate-capture protein CbiN</fullName>
        <shortName evidence="10">ECF transporter S component CbiN</shortName>
    </alternativeName>
</protein>
<comment type="similarity">
    <text evidence="10">Belongs to the CbiN family.</text>
</comment>
<dbReference type="EMBL" id="PVLQ01000024">
    <property type="protein sequence ID" value="PRD65772.1"/>
    <property type="molecule type" value="Genomic_DNA"/>
</dbReference>
<dbReference type="Proteomes" id="UP000238589">
    <property type="component" value="Unassembled WGS sequence"/>
</dbReference>
<dbReference type="PANTHER" id="PTHR38662:SF1">
    <property type="entry name" value="COBALT TRANSPORT PROTEIN CBIN"/>
    <property type="match status" value="1"/>
</dbReference>
<dbReference type="GO" id="GO:0009236">
    <property type="term" value="P:cobalamin biosynthetic process"/>
    <property type="evidence" value="ECO:0007669"/>
    <property type="project" value="UniProtKB-UniRule"/>
</dbReference>
<dbReference type="UniPathway" id="UPA00148"/>
<evidence type="ECO:0000256" key="4">
    <source>
        <dbReference type="ARBA" id="ARBA00022573"/>
    </source>
</evidence>
<keyword evidence="1 10" id="KW-0171">Cobalt transport</keyword>
<keyword evidence="3 10" id="KW-1003">Cell membrane</keyword>
<evidence type="ECO:0000256" key="6">
    <source>
        <dbReference type="ARBA" id="ARBA00022989"/>
    </source>
</evidence>
<dbReference type="PANTHER" id="PTHR38662">
    <property type="entry name" value="COBALT TRANSPORT PROTEIN CBIN"/>
    <property type="match status" value="1"/>
</dbReference>
<name>A0A2S9K5W2_9BURK</name>
<dbReference type="NCBIfam" id="NF002780">
    <property type="entry name" value="PRK02898.1"/>
    <property type="match status" value="1"/>
</dbReference>
<reference evidence="11 12" key="1">
    <citation type="submission" date="2018-03" db="EMBL/GenBank/DDBJ databases">
        <title>Comparative genomics illustrates the genes involved in a hyperalkaliphilic mechanisms of Serpentinomonas isolated from highly-alkaline calcium-rich serpentinized springs.</title>
        <authorList>
            <person name="Suzuki S."/>
            <person name="Ishii S."/>
            <person name="Walworth N."/>
            <person name="Bird L."/>
            <person name="Kuenen J.G."/>
            <person name="Nealson K.H."/>
        </authorList>
    </citation>
    <scope>NUCLEOTIDE SEQUENCE [LARGE SCALE GENOMIC DNA]</scope>
    <source>
        <strain evidence="11 12">P1</strain>
    </source>
</reference>
<keyword evidence="6 10" id="KW-1133">Transmembrane helix</keyword>
<evidence type="ECO:0000313" key="12">
    <source>
        <dbReference type="Proteomes" id="UP000238589"/>
    </source>
</evidence>
<dbReference type="AlphaFoldDB" id="A0A2S9K5W2"/>
<accession>A0A2S9K5W2</accession>
<feature type="transmembrane region" description="Helical" evidence="10">
    <location>
        <begin position="71"/>
        <end position="90"/>
    </location>
</feature>
<keyword evidence="8 10" id="KW-0472">Membrane</keyword>
<keyword evidence="5 10" id="KW-0812">Transmembrane</keyword>
<organism evidence="11 12">
    <name type="scientific">Malikia granosa</name>
    <dbReference type="NCBI Taxonomy" id="263067"/>
    <lineage>
        <taxon>Bacteria</taxon>
        <taxon>Pseudomonadati</taxon>
        <taxon>Pseudomonadota</taxon>
        <taxon>Betaproteobacteria</taxon>
        <taxon>Burkholderiales</taxon>
        <taxon>Comamonadaceae</taxon>
        <taxon>Malikia</taxon>
    </lineage>
</organism>
<evidence type="ECO:0000256" key="9">
    <source>
        <dbReference type="ARBA" id="ARBA00023285"/>
    </source>
</evidence>
<evidence type="ECO:0000256" key="5">
    <source>
        <dbReference type="ARBA" id="ARBA00022692"/>
    </source>
</evidence>
<comment type="function">
    <text evidence="10">Part of the energy-coupling factor (ECF) transporter complex CbiMNOQ involved in cobalt import.</text>
</comment>
<comment type="pathway">
    <text evidence="10">Cofactor biosynthesis; adenosylcobalamin biosynthesis.</text>
</comment>
<dbReference type="Pfam" id="PF02553">
    <property type="entry name" value="CbiN"/>
    <property type="match status" value="1"/>
</dbReference>
<sequence length="115" mass="12852">MKKTNLFIVATLFGMIIFPLWWVTGMEPAAGTEWFSGSDSQAQDMILALAPDYLTWFEPLWKPASGEIESLLFALQAALGAGFIGYWFGVSVTRHELRQSQPARLPDPIQSRVDC</sequence>
<gene>
    <name evidence="10" type="primary">cbiN</name>
    <name evidence="11" type="ORF">C6P64_07625</name>
</gene>
<evidence type="ECO:0000256" key="8">
    <source>
        <dbReference type="ARBA" id="ARBA00023136"/>
    </source>
</evidence>